<proteinExistence type="inferred from homology"/>
<dbReference type="EMBL" id="JBBMFL010000014">
    <property type="protein sequence ID" value="MEQ2545569.1"/>
    <property type="molecule type" value="Genomic_DNA"/>
</dbReference>
<sequence length="1030" mass="113280">MRKFVLLIMIVLSAGALALAQNKRISGTVKGVDGKPIAGATVLVEGTSIGTTTNAEGRFSVQAPADGTLVVSFIGYASKSVNIAGKTRLDIALKEDTHAIDDVIVVAYGTAKKESFTGSVAVVKGEELEHRKVSNVTKALDGLAPGVQVTSGSGQPGSGTTVAIRGFGSINASSTPLYVVDGIPYDGAISAINPDDIASISILKDASASVLYGARGANGVVLINTKKGNRNETNVELKINVGVSSRAIPRYETVGARDFMEIMYSAFYNDYGSNAVAQMASGSKRIFGSNEMYNPYDVPLAQLFTADGKVRDDAKLLWDEDWLDEVTDNAALRQEYGASVSGGNEKTQYMFSLGYLNEDGVLKTTNFERYSGRLNVETQAKPWFAAGMGANFARNSTNSSQTSASATSNVFFSAQMMAPIYPVYQRDPETGDYLRDANGRKQFDYGSSRPSGQQTNFNSIATLYDDKYAQTSYSLSARAHMDFMGIGDHWSEGLKFQLNFGTDYYNSQSMTYYNPFFGNAESVGGRIQKTNTTSLGYTFNQLLSYNRTFDRHNIDLLLGHEYYAYTTSDLSGHKTGLPGGGIYELDAAAVIVGTGSSTDEDRIESVFSRIGYSYDDKYYLSGSWRTDGSSRFARSTRWGNFWSVGASWRMSQEAFMRDISWLNNLTLKFSYGVQGNNSVGSYYAYQALYDTGSPNATLPGATINDVANEDLTWESNHNLNVGLEARLLDRIDLSFEFYNRKTTDMLLSYPLASSSGFDSYYRNSGEMRNRGIEFAVTGRIFDRRDFQWSVTWMGSTVSNKVLKLTEDGKDIIGSTQIIREGETLYSYYVARSAGVDPMTGEKMYWATDKDGNDYITKSTTVAQANRVIAGSRIPDLYGSLSTSLRWKNLDFSISTNYSIGGKNYDGVYYEFMSCYYTAQAKHKDMLRAWRKPGDVTDVPKYTIGETPIVTDDKLVDASYFSIKNITLGYTLPRRWTSKIGFKAARVSASVDNLCIFTHLKGMDPQYSLTGGTSYAYAPTRTVSFNLDLKF</sequence>
<dbReference type="PANTHER" id="PTHR32552:SF81">
    <property type="entry name" value="TONB-DEPENDENT OUTER MEMBRANE RECEPTOR"/>
    <property type="match status" value="1"/>
</dbReference>
<keyword evidence="2 11" id="KW-0813">Transport</keyword>
<evidence type="ECO:0000256" key="6">
    <source>
        <dbReference type="ARBA" id="ARBA00023004"/>
    </source>
</evidence>
<organism evidence="14 15">
    <name type="scientific">Alistipes intestinihominis</name>
    <dbReference type="NCBI Taxonomy" id="3133172"/>
    <lineage>
        <taxon>Bacteria</taxon>
        <taxon>Pseudomonadati</taxon>
        <taxon>Bacteroidota</taxon>
        <taxon>Bacteroidia</taxon>
        <taxon>Bacteroidales</taxon>
        <taxon>Rikenellaceae</taxon>
        <taxon>Alistipes</taxon>
    </lineage>
</organism>
<dbReference type="SUPFAM" id="SSF56935">
    <property type="entry name" value="Porins"/>
    <property type="match status" value="1"/>
</dbReference>
<gene>
    <name evidence="14" type="ORF">WMO46_11510</name>
</gene>
<dbReference type="InterPro" id="IPR008969">
    <property type="entry name" value="CarboxyPept-like_regulatory"/>
</dbReference>
<dbReference type="SUPFAM" id="SSF49464">
    <property type="entry name" value="Carboxypeptidase regulatory domain-like"/>
    <property type="match status" value="1"/>
</dbReference>
<keyword evidence="6" id="KW-0408">Iron</keyword>
<keyword evidence="10 11" id="KW-0998">Cell outer membrane</keyword>
<dbReference type="Proteomes" id="UP001460202">
    <property type="component" value="Unassembled WGS sequence"/>
</dbReference>
<dbReference type="InterPro" id="IPR039426">
    <property type="entry name" value="TonB-dep_rcpt-like"/>
</dbReference>
<evidence type="ECO:0000256" key="1">
    <source>
        <dbReference type="ARBA" id="ARBA00004571"/>
    </source>
</evidence>
<keyword evidence="4" id="KW-0410">Iron transport</keyword>
<evidence type="ECO:0000256" key="5">
    <source>
        <dbReference type="ARBA" id="ARBA00022692"/>
    </source>
</evidence>
<evidence type="ECO:0000256" key="4">
    <source>
        <dbReference type="ARBA" id="ARBA00022496"/>
    </source>
</evidence>
<dbReference type="NCBIfam" id="TIGR04057">
    <property type="entry name" value="SusC_RagA_signa"/>
    <property type="match status" value="1"/>
</dbReference>
<dbReference type="Gene3D" id="2.40.170.20">
    <property type="entry name" value="TonB-dependent receptor, beta-barrel domain"/>
    <property type="match status" value="1"/>
</dbReference>
<protein>
    <submittedName>
        <fullName evidence="14">TonB-dependent receptor</fullName>
    </submittedName>
</protein>
<name>A0ABV1GYT3_9BACT</name>
<dbReference type="Pfam" id="PF13715">
    <property type="entry name" value="CarbopepD_reg_2"/>
    <property type="match status" value="1"/>
</dbReference>
<keyword evidence="14" id="KW-0675">Receptor</keyword>
<comment type="subcellular location">
    <subcellularLocation>
        <location evidence="1 11">Cell outer membrane</location>
        <topology evidence="1 11">Multi-pass membrane protein</topology>
    </subcellularLocation>
</comment>
<dbReference type="PROSITE" id="PS52016">
    <property type="entry name" value="TONB_DEPENDENT_REC_3"/>
    <property type="match status" value="1"/>
</dbReference>
<evidence type="ECO:0000256" key="7">
    <source>
        <dbReference type="ARBA" id="ARBA00023065"/>
    </source>
</evidence>
<dbReference type="InterPro" id="IPR023997">
    <property type="entry name" value="TonB-dep_OMP_SusC/RagA_CS"/>
</dbReference>
<keyword evidence="8" id="KW-0798">TonB box</keyword>
<feature type="signal peptide" evidence="12">
    <location>
        <begin position="1"/>
        <end position="20"/>
    </location>
</feature>
<reference evidence="14 15" key="1">
    <citation type="submission" date="2024-03" db="EMBL/GenBank/DDBJ databases">
        <title>Human intestinal bacterial collection.</title>
        <authorList>
            <person name="Pauvert C."/>
            <person name="Hitch T.C.A."/>
            <person name="Clavel T."/>
        </authorList>
    </citation>
    <scope>NUCLEOTIDE SEQUENCE [LARGE SCALE GENOMIC DNA]</scope>
    <source>
        <strain evidence="14 15">CLA-KB-H122</strain>
    </source>
</reference>
<dbReference type="Pfam" id="PF07715">
    <property type="entry name" value="Plug"/>
    <property type="match status" value="1"/>
</dbReference>
<evidence type="ECO:0000256" key="10">
    <source>
        <dbReference type="ARBA" id="ARBA00023237"/>
    </source>
</evidence>
<evidence type="ECO:0000313" key="14">
    <source>
        <dbReference type="EMBL" id="MEQ2545569.1"/>
    </source>
</evidence>
<evidence type="ECO:0000313" key="15">
    <source>
        <dbReference type="Proteomes" id="UP001460202"/>
    </source>
</evidence>
<evidence type="ECO:0000256" key="9">
    <source>
        <dbReference type="ARBA" id="ARBA00023136"/>
    </source>
</evidence>
<dbReference type="NCBIfam" id="TIGR04056">
    <property type="entry name" value="OMP_RagA_SusC"/>
    <property type="match status" value="1"/>
</dbReference>
<feature type="chain" id="PRO_5046199563" evidence="12">
    <location>
        <begin position="21"/>
        <end position="1030"/>
    </location>
</feature>
<dbReference type="RefSeq" id="WP_242493217.1">
    <property type="nucleotide sequence ID" value="NZ_JBBMFL010000014.1"/>
</dbReference>
<dbReference type="InterPro" id="IPR037066">
    <property type="entry name" value="Plug_dom_sf"/>
</dbReference>
<keyword evidence="9 11" id="KW-0472">Membrane</keyword>
<dbReference type="GeneID" id="78180639"/>
<dbReference type="Gene3D" id="2.60.40.1120">
    <property type="entry name" value="Carboxypeptidase-like, regulatory domain"/>
    <property type="match status" value="1"/>
</dbReference>
<evidence type="ECO:0000256" key="2">
    <source>
        <dbReference type="ARBA" id="ARBA00022448"/>
    </source>
</evidence>
<dbReference type="Gene3D" id="2.170.130.10">
    <property type="entry name" value="TonB-dependent receptor, plug domain"/>
    <property type="match status" value="1"/>
</dbReference>
<dbReference type="PANTHER" id="PTHR32552">
    <property type="entry name" value="FERRICHROME IRON RECEPTOR-RELATED"/>
    <property type="match status" value="1"/>
</dbReference>
<evidence type="ECO:0000256" key="8">
    <source>
        <dbReference type="ARBA" id="ARBA00023077"/>
    </source>
</evidence>
<keyword evidence="5 11" id="KW-0812">Transmembrane</keyword>
<evidence type="ECO:0000256" key="12">
    <source>
        <dbReference type="SAM" id="SignalP"/>
    </source>
</evidence>
<comment type="similarity">
    <text evidence="11">Belongs to the TonB-dependent receptor family.</text>
</comment>
<keyword evidence="12" id="KW-0732">Signal</keyword>
<keyword evidence="7" id="KW-0406">Ion transport</keyword>
<dbReference type="InterPro" id="IPR036942">
    <property type="entry name" value="Beta-barrel_TonB_sf"/>
</dbReference>
<comment type="caution">
    <text evidence="14">The sequence shown here is derived from an EMBL/GenBank/DDBJ whole genome shotgun (WGS) entry which is preliminary data.</text>
</comment>
<dbReference type="InterPro" id="IPR023996">
    <property type="entry name" value="TonB-dep_OMP_SusC/RagA"/>
</dbReference>
<dbReference type="InterPro" id="IPR012910">
    <property type="entry name" value="Plug_dom"/>
</dbReference>
<evidence type="ECO:0000256" key="3">
    <source>
        <dbReference type="ARBA" id="ARBA00022452"/>
    </source>
</evidence>
<keyword evidence="15" id="KW-1185">Reference proteome</keyword>
<accession>A0ABV1GYT3</accession>
<evidence type="ECO:0000256" key="11">
    <source>
        <dbReference type="PROSITE-ProRule" id="PRU01360"/>
    </source>
</evidence>
<feature type="domain" description="TonB-dependent receptor plug" evidence="13">
    <location>
        <begin position="113"/>
        <end position="220"/>
    </location>
</feature>
<evidence type="ECO:0000259" key="13">
    <source>
        <dbReference type="Pfam" id="PF07715"/>
    </source>
</evidence>
<keyword evidence="3 11" id="KW-1134">Transmembrane beta strand</keyword>